<dbReference type="Pfam" id="PF24855">
    <property type="entry name" value="DUF7729"/>
    <property type="match status" value="3"/>
</dbReference>
<feature type="transmembrane region" description="Helical" evidence="2">
    <location>
        <begin position="413"/>
        <end position="435"/>
    </location>
</feature>
<keyword evidence="2" id="KW-1133">Transmembrane helix</keyword>
<feature type="domain" description="DUF7729" evidence="4">
    <location>
        <begin position="205"/>
        <end position="274"/>
    </location>
</feature>
<dbReference type="STRING" id="1165861.A0A0L0URJ3"/>
<dbReference type="InterPro" id="IPR056146">
    <property type="entry name" value="DUF7729"/>
</dbReference>
<feature type="region of interest" description="Disordered" evidence="1">
    <location>
        <begin position="114"/>
        <end position="135"/>
    </location>
</feature>
<evidence type="ECO:0000313" key="6">
    <source>
        <dbReference type="Proteomes" id="UP000054564"/>
    </source>
</evidence>
<proteinExistence type="predicted"/>
<accession>A0A0L0URJ3</accession>
<feature type="domain" description="DUF7729" evidence="4">
    <location>
        <begin position="308"/>
        <end position="396"/>
    </location>
</feature>
<feature type="signal peptide" evidence="3">
    <location>
        <begin position="1"/>
        <end position="38"/>
    </location>
</feature>
<keyword evidence="2" id="KW-0812">Transmembrane</keyword>
<dbReference type="PANTHER" id="PTHR39460">
    <property type="entry name" value="EXPRESSED PROTEIN"/>
    <property type="match status" value="1"/>
</dbReference>
<sequence length="436" mass="47682">MIIFLQYIANPAHRPSNTNSWFIFAAVATALLSPPTLADSSQNIRSAYQETSSSFAISSSTPTFLRYDDPSSYPTRQQQFPLIQNLPLSLGPLFNLKPELSRLFNDHQKRLQGVQSRHLSKRQHPAPDTNSTFPQPFDTSLGTEFDSDTCGPFISEFLQNSIFQSCHPFSLLLTTSQAFYQAGRALNTVTTTVIRTDSNSADDMPVYQVLDASCKADSGQCQALFDQLSSDIKSPRIGCGKDLEKHNSLALQALSGLSNYKLMREVACLTTQDTPAKSKSLSAQNPGQNLSQNALAGQQTASGLVKTNSTGQPAERSARYCFEDAMSSQTPDDLYYYYLPLGTSLPSGTQPSCNDCTRAIMKLYAPLSSNKDLTLYDTYPSARTMTNSRCGPGFAAMPLKDANRLASSARPRFASALDVLAPTMLIILTTVYIILV</sequence>
<feature type="chain" id="PRO_5005549078" description="DUF7729 domain-containing protein" evidence="3">
    <location>
        <begin position="39"/>
        <end position="436"/>
    </location>
</feature>
<dbReference type="OrthoDB" id="2564812at2759"/>
<reference evidence="6" key="1">
    <citation type="submission" date="2014-03" db="EMBL/GenBank/DDBJ databases">
        <title>The Genome Sequence of Puccinia striiformis f. sp. tritici PST-78.</title>
        <authorList>
            <consortium name="The Broad Institute Genome Sequencing Platform"/>
            <person name="Cuomo C."/>
            <person name="Hulbert S."/>
            <person name="Chen X."/>
            <person name="Walker B."/>
            <person name="Young S.K."/>
            <person name="Zeng Q."/>
            <person name="Gargeya S."/>
            <person name="Fitzgerald M."/>
            <person name="Haas B."/>
            <person name="Abouelleil A."/>
            <person name="Alvarado L."/>
            <person name="Arachchi H.M."/>
            <person name="Berlin A.M."/>
            <person name="Chapman S.B."/>
            <person name="Goldberg J."/>
            <person name="Griggs A."/>
            <person name="Gujja S."/>
            <person name="Hansen M."/>
            <person name="Howarth C."/>
            <person name="Imamovic A."/>
            <person name="Larimer J."/>
            <person name="McCowan C."/>
            <person name="Montmayeur A."/>
            <person name="Murphy C."/>
            <person name="Neiman D."/>
            <person name="Pearson M."/>
            <person name="Priest M."/>
            <person name="Roberts A."/>
            <person name="Saif S."/>
            <person name="Shea T."/>
            <person name="Sisk P."/>
            <person name="Sykes S."/>
            <person name="Wortman J."/>
            <person name="Nusbaum C."/>
            <person name="Birren B."/>
        </authorList>
    </citation>
    <scope>NUCLEOTIDE SEQUENCE [LARGE SCALE GENOMIC DNA]</scope>
    <source>
        <strain evidence="6">race PST-78</strain>
    </source>
</reference>
<name>A0A0L0URJ3_9BASI</name>
<dbReference type="PANTHER" id="PTHR39460:SF1">
    <property type="entry name" value="C6 TRANSCRIPTION FACTOR"/>
    <property type="match status" value="1"/>
</dbReference>
<keyword evidence="3" id="KW-0732">Signal</keyword>
<evidence type="ECO:0000313" key="5">
    <source>
        <dbReference type="EMBL" id="KNE89379.1"/>
    </source>
</evidence>
<evidence type="ECO:0000256" key="2">
    <source>
        <dbReference type="SAM" id="Phobius"/>
    </source>
</evidence>
<organism evidence="5 6">
    <name type="scientific">Puccinia striiformis f. sp. tritici PST-78</name>
    <dbReference type="NCBI Taxonomy" id="1165861"/>
    <lineage>
        <taxon>Eukaryota</taxon>
        <taxon>Fungi</taxon>
        <taxon>Dikarya</taxon>
        <taxon>Basidiomycota</taxon>
        <taxon>Pucciniomycotina</taxon>
        <taxon>Pucciniomycetes</taxon>
        <taxon>Pucciniales</taxon>
        <taxon>Pucciniaceae</taxon>
        <taxon>Puccinia</taxon>
    </lineage>
</organism>
<comment type="caution">
    <text evidence="5">The sequence shown here is derived from an EMBL/GenBank/DDBJ whole genome shotgun (WGS) entry which is preliminary data.</text>
</comment>
<dbReference type="AlphaFoldDB" id="A0A0L0URJ3"/>
<gene>
    <name evidence="5" type="ORF">PSTG_17164</name>
</gene>
<evidence type="ECO:0000259" key="4">
    <source>
        <dbReference type="Pfam" id="PF24855"/>
    </source>
</evidence>
<keyword evidence="6" id="KW-1185">Reference proteome</keyword>
<protein>
    <recommendedName>
        <fullName evidence="4">DUF7729 domain-containing protein</fullName>
    </recommendedName>
</protein>
<dbReference type="Proteomes" id="UP000054564">
    <property type="component" value="Unassembled WGS sequence"/>
</dbReference>
<evidence type="ECO:0000256" key="3">
    <source>
        <dbReference type="SAM" id="SignalP"/>
    </source>
</evidence>
<dbReference type="EMBL" id="AJIL01000379">
    <property type="protein sequence ID" value="KNE89379.1"/>
    <property type="molecule type" value="Genomic_DNA"/>
</dbReference>
<evidence type="ECO:0000256" key="1">
    <source>
        <dbReference type="SAM" id="MobiDB-lite"/>
    </source>
</evidence>
<feature type="domain" description="DUF7729" evidence="4">
    <location>
        <begin position="133"/>
        <end position="196"/>
    </location>
</feature>
<keyword evidence="2" id="KW-0472">Membrane</keyword>